<keyword evidence="2" id="KW-1185">Reference proteome</keyword>
<comment type="caution">
    <text evidence="1">The sequence shown here is derived from an EMBL/GenBank/DDBJ whole genome shotgun (WGS) entry which is preliminary data.</text>
</comment>
<dbReference type="Proteomes" id="UP001219525">
    <property type="component" value="Unassembled WGS sequence"/>
</dbReference>
<dbReference type="EMBL" id="JARJCW010000022">
    <property type="protein sequence ID" value="KAJ7213180.1"/>
    <property type="molecule type" value="Genomic_DNA"/>
</dbReference>
<gene>
    <name evidence="1" type="ORF">GGX14DRAFT_393369</name>
</gene>
<organism evidence="1 2">
    <name type="scientific">Mycena pura</name>
    <dbReference type="NCBI Taxonomy" id="153505"/>
    <lineage>
        <taxon>Eukaryota</taxon>
        <taxon>Fungi</taxon>
        <taxon>Dikarya</taxon>
        <taxon>Basidiomycota</taxon>
        <taxon>Agaricomycotina</taxon>
        <taxon>Agaricomycetes</taxon>
        <taxon>Agaricomycetidae</taxon>
        <taxon>Agaricales</taxon>
        <taxon>Marasmiineae</taxon>
        <taxon>Mycenaceae</taxon>
        <taxon>Mycena</taxon>
    </lineage>
</organism>
<accession>A0AAD6VLQ0</accession>
<sequence>MIKQTRKAYVSQASLKQEAEVARILAQSPDLVPAIFDDFKRARRTCASQPFFDTSGPFCLSLDWDCWTLESCFGSCKTMKYDSSGESEDREGQDEYRQALAGYQRRRVPVAPYLSAAAGHVWRIDMPAVNRVLRGKLEVHSHVIMLHRDCMAPLVPAPLNRWRFPGSAVQIAEHYVLPVLNIKKLLNAPRPPRGLAPAAYLTSYMYWAVKEREKKEIFNYPDNSLPLIRTRDFLEPQSYTMTIEECVSWYATKPHECKDVP</sequence>
<reference evidence="1" key="1">
    <citation type="submission" date="2023-03" db="EMBL/GenBank/DDBJ databases">
        <title>Massive genome expansion in bonnet fungi (Mycena s.s.) driven by repeated elements and novel gene families across ecological guilds.</title>
        <authorList>
            <consortium name="Lawrence Berkeley National Laboratory"/>
            <person name="Harder C.B."/>
            <person name="Miyauchi S."/>
            <person name="Viragh M."/>
            <person name="Kuo A."/>
            <person name="Thoen E."/>
            <person name="Andreopoulos B."/>
            <person name="Lu D."/>
            <person name="Skrede I."/>
            <person name="Drula E."/>
            <person name="Henrissat B."/>
            <person name="Morin E."/>
            <person name="Kohler A."/>
            <person name="Barry K."/>
            <person name="LaButti K."/>
            <person name="Morin E."/>
            <person name="Salamov A."/>
            <person name="Lipzen A."/>
            <person name="Mereny Z."/>
            <person name="Hegedus B."/>
            <person name="Baldrian P."/>
            <person name="Stursova M."/>
            <person name="Weitz H."/>
            <person name="Taylor A."/>
            <person name="Grigoriev I.V."/>
            <person name="Nagy L.G."/>
            <person name="Martin F."/>
            <person name="Kauserud H."/>
        </authorList>
    </citation>
    <scope>NUCLEOTIDE SEQUENCE</scope>
    <source>
        <strain evidence="1">9144</strain>
    </source>
</reference>
<protein>
    <submittedName>
        <fullName evidence="1">Uncharacterized protein</fullName>
    </submittedName>
</protein>
<proteinExistence type="predicted"/>
<dbReference type="AlphaFoldDB" id="A0AAD6VLQ0"/>
<evidence type="ECO:0000313" key="1">
    <source>
        <dbReference type="EMBL" id="KAJ7213180.1"/>
    </source>
</evidence>
<name>A0AAD6VLQ0_9AGAR</name>
<evidence type="ECO:0000313" key="2">
    <source>
        <dbReference type="Proteomes" id="UP001219525"/>
    </source>
</evidence>